<keyword evidence="3" id="KW-1133">Transmembrane helix</keyword>
<dbReference type="PANTHER" id="PTHR10067">
    <property type="entry name" value="PHOSPHATIDYLSERINE DECARBOXYLASE"/>
    <property type="match status" value="1"/>
</dbReference>
<dbReference type="PANTHER" id="PTHR10067:SF17">
    <property type="entry name" value="PHOSPHATIDYLSERINE DECARBOXYLASE PROENZYME 2"/>
    <property type="match status" value="1"/>
</dbReference>
<organism evidence="4 5">
    <name type="scientific">Astathelohania contejeani</name>
    <dbReference type="NCBI Taxonomy" id="164912"/>
    <lineage>
        <taxon>Eukaryota</taxon>
        <taxon>Fungi</taxon>
        <taxon>Fungi incertae sedis</taxon>
        <taxon>Microsporidia</taxon>
        <taxon>Astathelohaniidae</taxon>
        <taxon>Astathelohania</taxon>
    </lineage>
</organism>
<feature type="transmembrane region" description="Helical" evidence="3">
    <location>
        <begin position="344"/>
        <end position="365"/>
    </location>
</feature>
<dbReference type="EMBL" id="SBIQ01000083">
    <property type="protein sequence ID" value="KAF7683478.1"/>
    <property type="molecule type" value="Genomic_DNA"/>
</dbReference>
<reference evidence="4 5" key="1">
    <citation type="submission" date="2019-01" db="EMBL/GenBank/DDBJ databases">
        <title>Genomes sequencing and comparative genomics of infectious freshwater microsporidia, Cucumispora dikerogammari and Thelohania contejeani.</title>
        <authorList>
            <person name="Cormier A."/>
            <person name="Giraud I."/>
            <person name="Wattier R."/>
            <person name="Teixeira M."/>
            <person name="Grandjean F."/>
            <person name="Rigaud T."/>
            <person name="Cordaux R."/>
        </authorList>
    </citation>
    <scope>NUCLEOTIDE SEQUENCE [LARGE SCALE GENOMIC DNA]</scope>
    <source>
        <strain evidence="4">T1</strain>
        <tissue evidence="4">Spores</tissue>
    </source>
</reference>
<protein>
    <submittedName>
        <fullName evidence="4">Phosphatidylserine decarboxylase proenzyme 2</fullName>
    </submittedName>
</protein>
<comment type="caution">
    <text evidence="4">The sequence shown here is derived from an EMBL/GenBank/DDBJ whole genome shotgun (WGS) entry which is preliminary data.</text>
</comment>
<proteinExistence type="predicted"/>
<keyword evidence="3" id="KW-0472">Membrane</keyword>
<sequence length="425" mass="49324">MKSTKIYAICLKCIQHDPKINRITISYRTNQIDYNVFSKEIYFFVKSEYANPVIEFGLYNRSWLFETLHGFSLVDLENKTISIKNNIFIITCHGYKFEKMSKWILDRNEYKKEVLNNAFNTYSAFEKLTCWLTFKLWRPPNLYVIEKGSVTKEKVPLPISYFLKAGSNFPFLFYFRYHFKKMSIQSGLTFDKPESKCLINEFVKYYNINTSEIELELEEYKTLNEFFYRRLRVNARSAEDVTSLVSPADCRLIIYESVKMSQQLWIKGKEFSVFRLIGQPANVESILVCRLAPPDYHRFHSPVSGKIVFIKKIEGDYLSVHPFVVESTNVLTDNVRSIIKIETLQYGAVYVVAIGACMVGSVVITQKIGDMVNIMDELGYFKFGGSSIVVLIERKLHFLKSIEFNSILGIETLVKAGKALGYLNK</sequence>
<keyword evidence="5" id="KW-1185">Reference proteome</keyword>
<evidence type="ECO:0000256" key="2">
    <source>
        <dbReference type="ARBA" id="ARBA00023239"/>
    </source>
</evidence>
<evidence type="ECO:0000313" key="4">
    <source>
        <dbReference type="EMBL" id="KAF7683478.1"/>
    </source>
</evidence>
<evidence type="ECO:0000256" key="1">
    <source>
        <dbReference type="ARBA" id="ARBA00022793"/>
    </source>
</evidence>
<accession>A0ABQ7HZ85</accession>
<keyword evidence="3" id="KW-0812">Transmembrane</keyword>
<keyword evidence="2" id="KW-0456">Lyase</keyword>
<dbReference type="InterPro" id="IPR003817">
    <property type="entry name" value="PS_Dcarbxylase"/>
</dbReference>
<evidence type="ECO:0000256" key="3">
    <source>
        <dbReference type="SAM" id="Phobius"/>
    </source>
</evidence>
<evidence type="ECO:0000313" key="5">
    <source>
        <dbReference type="Proteomes" id="UP001516464"/>
    </source>
</evidence>
<dbReference type="Pfam" id="PF02666">
    <property type="entry name" value="PS_Dcarbxylase"/>
    <property type="match status" value="1"/>
</dbReference>
<name>A0ABQ7HZ85_9MICR</name>
<keyword evidence="1" id="KW-0210">Decarboxylase</keyword>
<dbReference type="Proteomes" id="UP001516464">
    <property type="component" value="Unassembled WGS sequence"/>
</dbReference>
<gene>
    <name evidence="4" type="primary">PSD2</name>
    <name evidence="4" type="ORF">TCON_1310</name>
</gene>